<keyword evidence="2" id="KW-1185">Reference proteome</keyword>
<dbReference type="AlphaFoldDB" id="A0AAV7HPI1"/>
<name>A0AAV7HPI1_DENCH</name>
<protein>
    <submittedName>
        <fullName evidence="1">Uncharacterized protein</fullName>
    </submittedName>
</protein>
<comment type="caution">
    <text evidence="1">The sequence shown here is derived from an EMBL/GenBank/DDBJ whole genome shotgun (WGS) entry which is preliminary data.</text>
</comment>
<sequence>MVDRTIERKFPRYSPQLVKPVEEKYYRFLRGLNNEWRHPLEPLRILVFSELDMNKKRVGEEVLIRESREKKIKFSNFRRGPMALTSSVPKCIRCGRRYGQYSTGSWIAYGEDIEGDHDLEQINLDKLKQEGLTSP</sequence>
<reference evidence="1 2" key="1">
    <citation type="journal article" date="2021" name="Hortic Res">
        <title>Chromosome-scale assembly of the Dendrobium chrysotoxum genome enhances the understanding of orchid evolution.</title>
        <authorList>
            <person name="Zhang Y."/>
            <person name="Zhang G.Q."/>
            <person name="Zhang D."/>
            <person name="Liu X.D."/>
            <person name="Xu X.Y."/>
            <person name="Sun W.H."/>
            <person name="Yu X."/>
            <person name="Zhu X."/>
            <person name="Wang Z.W."/>
            <person name="Zhao X."/>
            <person name="Zhong W.Y."/>
            <person name="Chen H."/>
            <person name="Yin W.L."/>
            <person name="Huang T."/>
            <person name="Niu S.C."/>
            <person name="Liu Z.J."/>
        </authorList>
    </citation>
    <scope>NUCLEOTIDE SEQUENCE [LARGE SCALE GENOMIC DNA]</scope>
    <source>
        <strain evidence="1">Lindl</strain>
    </source>
</reference>
<evidence type="ECO:0000313" key="2">
    <source>
        <dbReference type="Proteomes" id="UP000775213"/>
    </source>
</evidence>
<accession>A0AAV7HPI1</accession>
<dbReference type="EMBL" id="JAGFBR010000002">
    <property type="protein sequence ID" value="KAH0470050.1"/>
    <property type="molecule type" value="Genomic_DNA"/>
</dbReference>
<evidence type="ECO:0000313" key="1">
    <source>
        <dbReference type="EMBL" id="KAH0470050.1"/>
    </source>
</evidence>
<organism evidence="1 2">
    <name type="scientific">Dendrobium chrysotoxum</name>
    <name type="common">Orchid</name>
    <dbReference type="NCBI Taxonomy" id="161865"/>
    <lineage>
        <taxon>Eukaryota</taxon>
        <taxon>Viridiplantae</taxon>
        <taxon>Streptophyta</taxon>
        <taxon>Embryophyta</taxon>
        <taxon>Tracheophyta</taxon>
        <taxon>Spermatophyta</taxon>
        <taxon>Magnoliopsida</taxon>
        <taxon>Liliopsida</taxon>
        <taxon>Asparagales</taxon>
        <taxon>Orchidaceae</taxon>
        <taxon>Epidendroideae</taxon>
        <taxon>Malaxideae</taxon>
        <taxon>Dendrobiinae</taxon>
        <taxon>Dendrobium</taxon>
    </lineage>
</organism>
<gene>
    <name evidence="1" type="ORF">IEQ34_001608</name>
</gene>
<dbReference type="Proteomes" id="UP000775213">
    <property type="component" value="Unassembled WGS sequence"/>
</dbReference>
<proteinExistence type="predicted"/>